<dbReference type="GO" id="GO:0097367">
    <property type="term" value="F:carbohydrate derivative binding"/>
    <property type="evidence" value="ECO:0007669"/>
    <property type="project" value="InterPro"/>
</dbReference>
<dbReference type="Proteomes" id="UP000317155">
    <property type="component" value="Unassembled WGS sequence"/>
</dbReference>
<dbReference type="AlphaFoldDB" id="A0A550JF27"/>
<name>A0A550JF27_9BACT</name>
<sequence>MPMTSSGGERMKQSKIHLAVKEQTALLGECLAGHGEGLERLAGELVAGFNQGGRLLLAGSGPLGTVAELVADLFLYRLSFERPSLPALALGRDPSLAACMLRDGQGRAYFSRQLRALAGNNDLLLVLADSNRDEALLDLLPLARQLECKTALIVPEGAPLAGEEVDFLFALKTVAPTRLLDMGLFMGQMLCELVEGELFGT</sequence>
<comment type="caution">
    <text evidence="2">The sequence shown here is derived from an EMBL/GenBank/DDBJ whole genome shotgun (WGS) entry which is preliminary data.</text>
</comment>
<dbReference type="PANTHER" id="PTHR30390">
    <property type="entry name" value="SEDOHEPTULOSE 7-PHOSPHATE ISOMERASE / DNAA INITIATOR-ASSOCIATING FACTOR FOR REPLICATION INITIATION"/>
    <property type="match status" value="1"/>
</dbReference>
<dbReference type="Gene3D" id="3.40.50.10490">
    <property type="entry name" value="Glucose-6-phosphate isomerase like protein, domain 1"/>
    <property type="match status" value="1"/>
</dbReference>
<dbReference type="InterPro" id="IPR050099">
    <property type="entry name" value="SIS_GmhA/DiaA_subfam"/>
</dbReference>
<dbReference type="GO" id="GO:1901135">
    <property type="term" value="P:carbohydrate derivative metabolic process"/>
    <property type="evidence" value="ECO:0007669"/>
    <property type="project" value="InterPro"/>
</dbReference>
<accession>A0A550JF27</accession>
<dbReference type="SUPFAM" id="SSF53697">
    <property type="entry name" value="SIS domain"/>
    <property type="match status" value="1"/>
</dbReference>
<evidence type="ECO:0000259" key="1">
    <source>
        <dbReference type="PROSITE" id="PS51464"/>
    </source>
</evidence>
<proteinExistence type="predicted"/>
<protein>
    <submittedName>
        <fullName evidence="2">SIS domain-containing protein</fullName>
    </submittedName>
</protein>
<dbReference type="EMBL" id="VJVV01000005">
    <property type="protein sequence ID" value="TRO81806.1"/>
    <property type="molecule type" value="Genomic_DNA"/>
</dbReference>
<evidence type="ECO:0000313" key="2">
    <source>
        <dbReference type="EMBL" id="TRO81806.1"/>
    </source>
</evidence>
<dbReference type="InterPro" id="IPR046348">
    <property type="entry name" value="SIS_dom_sf"/>
</dbReference>
<dbReference type="InterPro" id="IPR001347">
    <property type="entry name" value="SIS_dom"/>
</dbReference>
<feature type="domain" description="SIS" evidence="1">
    <location>
        <begin position="45"/>
        <end position="201"/>
    </location>
</feature>
<dbReference type="PANTHER" id="PTHR30390:SF8">
    <property type="entry name" value="SUGAR ISOMERASE (SIS)"/>
    <property type="match status" value="1"/>
</dbReference>
<gene>
    <name evidence="2" type="ORF">FL622_08360</name>
</gene>
<reference evidence="2 3" key="1">
    <citation type="submission" date="2019-07" db="EMBL/GenBank/DDBJ databases">
        <title>Insights of Desulfuromonas acetexigens electromicrobiology.</title>
        <authorList>
            <person name="Katuri K."/>
            <person name="Sapireddy V."/>
            <person name="Shaw D.R."/>
            <person name="Saikaly P."/>
        </authorList>
    </citation>
    <scope>NUCLEOTIDE SEQUENCE [LARGE SCALE GENOMIC DNA]</scope>
    <source>
        <strain evidence="2 3">2873</strain>
    </source>
</reference>
<evidence type="ECO:0000313" key="3">
    <source>
        <dbReference type="Proteomes" id="UP000317155"/>
    </source>
</evidence>
<keyword evidence="3" id="KW-1185">Reference proteome</keyword>
<dbReference type="OrthoDB" id="5387313at2"/>
<organism evidence="2 3">
    <name type="scientific">Trichloromonas acetexigens</name>
    <dbReference type="NCBI Taxonomy" id="38815"/>
    <lineage>
        <taxon>Bacteria</taxon>
        <taxon>Pseudomonadati</taxon>
        <taxon>Thermodesulfobacteriota</taxon>
        <taxon>Desulfuromonadia</taxon>
        <taxon>Desulfuromonadales</taxon>
        <taxon>Trichloromonadaceae</taxon>
        <taxon>Trichloromonas</taxon>
    </lineage>
</organism>
<dbReference type="PROSITE" id="PS51464">
    <property type="entry name" value="SIS"/>
    <property type="match status" value="1"/>
</dbReference>